<evidence type="ECO:0000313" key="6">
    <source>
        <dbReference type="Proteomes" id="UP001498398"/>
    </source>
</evidence>
<dbReference type="PANTHER" id="PTHR44229:SF4">
    <property type="entry name" value="15-HYDROXYPROSTAGLANDIN DEHYDROGENASE [NAD(+)]"/>
    <property type="match status" value="1"/>
</dbReference>
<evidence type="ECO:0000313" key="5">
    <source>
        <dbReference type="EMBL" id="KAK7440431.1"/>
    </source>
</evidence>
<dbReference type="InterPro" id="IPR036291">
    <property type="entry name" value="NAD(P)-bd_dom_sf"/>
</dbReference>
<evidence type="ECO:0000256" key="4">
    <source>
        <dbReference type="RuleBase" id="RU000363"/>
    </source>
</evidence>
<evidence type="ECO:0000256" key="2">
    <source>
        <dbReference type="ARBA" id="ARBA00022857"/>
    </source>
</evidence>
<accession>A0ABR1IT23</accession>
<protein>
    <recommendedName>
        <fullName evidence="7">NAD(P)-binding protein</fullName>
    </recommendedName>
</protein>
<keyword evidence="3" id="KW-0560">Oxidoreductase</keyword>
<evidence type="ECO:0000256" key="3">
    <source>
        <dbReference type="ARBA" id="ARBA00023002"/>
    </source>
</evidence>
<keyword evidence="6" id="KW-1185">Reference proteome</keyword>
<dbReference type="PROSITE" id="PS00061">
    <property type="entry name" value="ADH_SHORT"/>
    <property type="match status" value="1"/>
</dbReference>
<gene>
    <name evidence="5" type="ORF">VKT23_017069</name>
</gene>
<sequence>MSESNISTLLPDIEGDVAFVTGAASGFGLAVSKELVNRGASVIMLDINGEGCENVAAEFNEKAGKTVAIAVKADTTSFKDQLAAYELGKETFGRVDYFFANAGIAETPWLPPFDPSTASSRPITEPDTKTLDINLDGQLKTAALAFQVFERQEPNPRTGFRGKLVMTASVYGYWPCMSMPMYAASKAGVVNFMRSMARYYADKEVTINLVAPNMAATSIVPPDFMEVFTEDMLCPVVFVAEQMISVLGSSKDNGRAISIVRQEVWDHPESSEMYEKNKLGMDTVEDEVGRRMGLWK</sequence>
<dbReference type="EMBL" id="JBANRG010000068">
    <property type="protein sequence ID" value="KAK7440431.1"/>
    <property type="molecule type" value="Genomic_DNA"/>
</dbReference>
<dbReference type="Pfam" id="PF00106">
    <property type="entry name" value="adh_short"/>
    <property type="match status" value="1"/>
</dbReference>
<evidence type="ECO:0008006" key="7">
    <source>
        <dbReference type="Google" id="ProtNLM"/>
    </source>
</evidence>
<proteinExistence type="inferred from homology"/>
<dbReference type="Gene3D" id="3.40.50.720">
    <property type="entry name" value="NAD(P)-binding Rossmann-like Domain"/>
    <property type="match status" value="1"/>
</dbReference>
<comment type="similarity">
    <text evidence="1 4">Belongs to the short-chain dehydrogenases/reductases (SDR) family.</text>
</comment>
<dbReference type="PANTHER" id="PTHR44229">
    <property type="entry name" value="15-HYDROXYPROSTAGLANDIN DEHYDROGENASE [NAD(+)]"/>
    <property type="match status" value="1"/>
</dbReference>
<dbReference type="InterPro" id="IPR002347">
    <property type="entry name" value="SDR_fam"/>
</dbReference>
<reference evidence="5 6" key="1">
    <citation type="submission" date="2024-01" db="EMBL/GenBank/DDBJ databases">
        <title>A draft genome for the cacao thread blight pathogen Marasmiellus scandens.</title>
        <authorList>
            <person name="Baruah I.K."/>
            <person name="Leung J."/>
            <person name="Bukari Y."/>
            <person name="Amoako-Attah I."/>
            <person name="Meinhardt L.W."/>
            <person name="Bailey B.A."/>
            <person name="Cohen S.P."/>
        </authorList>
    </citation>
    <scope>NUCLEOTIDE SEQUENCE [LARGE SCALE GENOMIC DNA]</scope>
    <source>
        <strain evidence="5 6">GH-19</strain>
    </source>
</reference>
<keyword evidence="2" id="KW-0521">NADP</keyword>
<evidence type="ECO:0000256" key="1">
    <source>
        <dbReference type="ARBA" id="ARBA00006484"/>
    </source>
</evidence>
<dbReference type="PRINTS" id="PR00080">
    <property type="entry name" value="SDRFAMILY"/>
</dbReference>
<comment type="caution">
    <text evidence="5">The sequence shown here is derived from an EMBL/GenBank/DDBJ whole genome shotgun (WGS) entry which is preliminary data.</text>
</comment>
<dbReference type="Proteomes" id="UP001498398">
    <property type="component" value="Unassembled WGS sequence"/>
</dbReference>
<name>A0ABR1IT23_9AGAR</name>
<organism evidence="5 6">
    <name type="scientific">Marasmiellus scandens</name>
    <dbReference type="NCBI Taxonomy" id="2682957"/>
    <lineage>
        <taxon>Eukaryota</taxon>
        <taxon>Fungi</taxon>
        <taxon>Dikarya</taxon>
        <taxon>Basidiomycota</taxon>
        <taxon>Agaricomycotina</taxon>
        <taxon>Agaricomycetes</taxon>
        <taxon>Agaricomycetidae</taxon>
        <taxon>Agaricales</taxon>
        <taxon>Marasmiineae</taxon>
        <taxon>Omphalotaceae</taxon>
        <taxon>Marasmiellus</taxon>
    </lineage>
</organism>
<dbReference type="PRINTS" id="PR00081">
    <property type="entry name" value="GDHRDH"/>
</dbReference>
<dbReference type="SUPFAM" id="SSF51735">
    <property type="entry name" value="NAD(P)-binding Rossmann-fold domains"/>
    <property type="match status" value="1"/>
</dbReference>
<dbReference type="InterPro" id="IPR020904">
    <property type="entry name" value="Sc_DH/Rdtase_CS"/>
</dbReference>